<keyword evidence="3" id="KW-1185">Reference proteome</keyword>
<reference evidence="2 3" key="1">
    <citation type="submission" date="2019-03" db="EMBL/GenBank/DDBJ databases">
        <title>Genomic Encyclopedia of Type Strains, Phase III (KMG-III): the genomes of soil and plant-associated and newly described type strains.</title>
        <authorList>
            <person name="Whitman W."/>
        </authorList>
    </citation>
    <scope>NUCLEOTIDE SEQUENCE [LARGE SCALE GENOMIC DNA]</scope>
    <source>
        <strain evidence="2 3">CGMCC 1.12802</strain>
    </source>
</reference>
<organism evidence="2 3">
    <name type="scientific">Epilithonimonas xixisoli</name>
    <dbReference type="NCBI Taxonomy" id="1476462"/>
    <lineage>
        <taxon>Bacteria</taxon>
        <taxon>Pseudomonadati</taxon>
        <taxon>Bacteroidota</taxon>
        <taxon>Flavobacteriia</taxon>
        <taxon>Flavobacteriales</taxon>
        <taxon>Weeksellaceae</taxon>
        <taxon>Chryseobacterium group</taxon>
        <taxon>Epilithonimonas</taxon>
    </lineage>
</organism>
<feature type="transmembrane region" description="Helical" evidence="1">
    <location>
        <begin position="37"/>
        <end position="54"/>
    </location>
</feature>
<feature type="transmembrane region" description="Helical" evidence="1">
    <location>
        <begin position="7"/>
        <end position="25"/>
    </location>
</feature>
<proteinExistence type="predicted"/>
<dbReference type="EMBL" id="SOEO01000001">
    <property type="protein sequence ID" value="TDX87297.1"/>
    <property type="molecule type" value="Genomic_DNA"/>
</dbReference>
<dbReference type="AlphaFoldDB" id="A0A4R8IB73"/>
<dbReference type="RefSeq" id="WP_133943907.1">
    <property type="nucleotide sequence ID" value="NZ_SOEO01000001.1"/>
</dbReference>
<feature type="transmembrane region" description="Helical" evidence="1">
    <location>
        <begin position="61"/>
        <end position="88"/>
    </location>
</feature>
<evidence type="ECO:0000256" key="1">
    <source>
        <dbReference type="SAM" id="Phobius"/>
    </source>
</evidence>
<keyword evidence="1" id="KW-0472">Membrane</keyword>
<name>A0A4R8IB73_9FLAO</name>
<keyword evidence="1" id="KW-0812">Transmembrane</keyword>
<comment type="caution">
    <text evidence="2">The sequence shown here is derived from an EMBL/GenBank/DDBJ whole genome shotgun (WGS) entry which is preliminary data.</text>
</comment>
<gene>
    <name evidence="2" type="ORF">B0I22_1485</name>
</gene>
<dbReference type="Proteomes" id="UP000295313">
    <property type="component" value="Unassembled WGS sequence"/>
</dbReference>
<keyword evidence="1" id="KW-1133">Transmembrane helix</keyword>
<evidence type="ECO:0000313" key="2">
    <source>
        <dbReference type="EMBL" id="TDX87297.1"/>
    </source>
</evidence>
<accession>A0A4R8IB73</accession>
<protein>
    <submittedName>
        <fullName evidence="2">Uncharacterized protein</fullName>
    </submittedName>
</protein>
<evidence type="ECO:0000313" key="3">
    <source>
        <dbReference type="Proteomes" id="UP000295313"/>
    </source>
</evidence>
<sequence length="193" mass="23026">MKTNIYKTYYFVSAIFGISVLLNFFDWQLRGYYTEKAIAWIWILFTLAFIIGFWKSRKIKIYFFLIVVLLILSLLPMLLPFYAMVFYLTDTEDYQQIKIDNQFRLETTRHHPMSKARVYIYENHFGLFEKNIARPDYQEIITQTLSTKNHPDLTPIQNVKIIAQNSDSIGLEYQINGHKKLIYHPIKNVNDGY</sequence>
<dbReference type="OrthoDB" id="1163261at2"/>